<evidence type="ECO:0000313" key="1">
    <source>
        <dbReference type="EMBL" id="EFJ43220.1"/>
    </source>
</evidence>
<proteinExistence type="predicted"/>
<protein>
    <submittedName>
        <fullName evidence="1">Uncharacterized protein</fullName>
    </submittedName>
</protein>
<name>D8UAU6_VOLCA</name>
<dbReference type="GeneID" id="9614576"/>
<sequence length="172" mass="18819">MILAQLQINRSVGFQKTCFAPSLLEAHLTQAAANDVCTRTETCVAFQAGPTFEYYRPEGSGVARAQTLRSANITVYKHGVCLYEKGTRCPQFSGYDVYVDSRHAGDDDGVREWSTNTTANTECDQDRGCFAFSTPPANGDATSPPRLLMQTAAAVNISYALGWCLFIKQGER</sequence>
<dbReference type="RefSeq" id="XP_002955795.1">
    <property type="nucleotide sequence ID" value="XM_002955749.1"/>
</dbReference>
<gene>
    <name evidence="1" type="ORF">VOLCADRAFT_96707</name>
</gene>
<dbReference type="KEGG" id="vcn:VOLCADRAFT_96707"/>
<accession>D8UAU6</accession>
<dbReference type="Proteomes" id="UP000001058">
    <property type="component" value="Unassembled WGS sequence"/>
</dbReference>
<dbReference type="EMBL" id="GL378375">
    <property type="protein sequence ID" value="EFJ43220.1"/>
    <property type="molecule type" value="Genomic_DNA"/>
</dbReference>
<keyword evidence="2" id="KW-1185">Reference proteome</keyword>
<evidence type="ECO:0000313" key="2">
    <source>
        <dbReference type="Proteomes" id="UP000001058"/>
    </source>
</evidence>
<dbReference type="AlphaFoldDB" id="D8UAU6"/>
<dbReference type="InParanoid" id="D8UAU6"/>
<organism evidence="2">
    <name type="scientific">Volvox carteri f. nagariensis</name>
    <dbReference type="NCBI Taxonomy" id="3068"/>
    <lineage>
        <taxon>Eukaryota</taxon>
        <taxon>Viridiplantae</taxon>
        <taxon>Chlorophyta</taxon>
        <taxon>core chlorophytes</taxon>
        <taxon>Chlorophyceae</taxon>
        <taxon>CS clade</taxon>
        <taxon>Chlamydomonadales</taxon>
        <taxon>Volvocaceae</taxon>
        <taxon>Volvox</taxon>
    </lineage>
</organism>
<reference evidence="1 2" key="1">
    <citation type="journal article" date="2010" name="Science">
        <title>Genomic analysis of organismal complexity in the multicellular green alga Volvox carteri.</title>
        <authorList>
            <person name="Prochnik S.E."/>
            <person name="Umen J."/>
            <person name="Nedelcu A.M."/>
            <person name="Hallmann A."/>
            <person name="Miller S.M."/>
            <person name="Nishii I."/>
            <person name="Ferris P."/>
            <person name="Kuo A."/>
            <person name="Mitros T."/>
            <person name="Fritz-Laylin L.K."/>
            <person name="Hellsten U."/>
            <person name="Chapman J."/>
            <person name="Simakov O."/>
            <person name="Rensing S.A."/>
            <person name="Terry A."/>
            <person name="Pangilinan J."/>
            <person name="Kapitonov V."/>
            <person name="Jurka J."/>
            <person name="Salamov A."/>
            <person name="Shapiro H."/>
            <person name="Schmutz J."/>
            <person name="Grimwood J."/>
            <person name="Lindquist E."/>
            <person name="Lucas S."/>
            <person name="Grigoriev I.V."/>
            <person name="Schmitt R."/>
            <person name="Kirk D."/>
            <person name="Rokhsar D.S."/>
        </authorList>
    </citation>
    <scope>NUCLEOTIDE SEQUENCE [LARGE SCALE GENOMIC DNA]</scope>
    <source>
        <strain evidence="2">f. Nagariensis / Eve</strain>
    </source>
</reference>